<feature type="compositionally biased region" description="Polar residues" evidence="1">
    <location>
        <begin position="55"/>
        <end position="65"/>
    </location>
</feature>
<keyword evidence="2" id="KW-1133">Transmembrane helix</keyword>
<feature type="compositionally biased region" description="Basic residues" evidence="1">
    <location>
        <begin position="1"/>
        <end position="15"/>
    </location>
</feature>
<evidence type="ECO:0000256" key="1">
    <source>
        <dbReference type="SAM" id="MobiDB-lite"/>
    </source>
</evidence>
<evidence type="ECO:0000256" key="2">
    <source>
        <dbReference type="SAM" id="Phobius"/>
    </source>
</evidence>
<feature type="compositionally biased region" description="Basic and acidic residues" evidence="1">
    <location>
        <begin position="83"/>
        <end position="110"/>
    </location>
</feature>
<sequence>MEAFKPKKKLGRKRNGSAGGGEVKRKWRKGKRVTWMGAGKLPPAKPATAKRPSAWSMTSPATPSATRVAAGRGVRSSLLPHFRAIEEKPLGSENDIGRRLGKPDHHEPRARTPQVAASRPSSPSDSARALSLLRRTPPEKAQTSRTRTPPTPQITAKVAAGRRTPSIVFRATSKISRHQRNWPPLSSPKFASSSASSAPFSSLPIRESFSQMPNVSSNTTVDVEDESIFPSFFLILFYLLVSLVLIDSFDVLSTGVGNYECVLSAYECECE</sequence>
<feature type="transmembrane region" description="Helical" evidence="2">
    <location>
        <begin position="228"/>
        <end position="246"/>
    </location>
</feature>
<proteinExistence type="predicted"/>
<reference evidence="3 4" key="1">
    <citation type="journal article" date="2015" name="Sci. Rep.">
        <title>The power of single molecule real-time sequencing technology in the de novo assembly of a eukaryotic genome.</title>
        <authorList>
            <person name="Sakai H."/>
            <person name="Naito K."/>
            <person name="Ogiso-Tanaka E."/>
            <person name="Takahashi Y."/>
            <person name="Iseki K."/>
            <person name="Muto C."/>
            <person name="Satou K."/>
            <person name="Teruya K."/>
            <person name="Shiroma A."/>
            <person name="Shimoji M."/>
            <person name="Hirano T."/>
            <person name="Itoh T."/>
            <person name="Kaga A."/>
            <person name="Tomooka N."/>
        </authorList>
    </citation>
    <scope>NUCLEOTIDE SEQUENCE [LARGE SCALE GENOMIC DNA]</scope>
    <source>
        <strain evidence="4">cv. Shumari</strain>
    </source>
</reference>
<dbReference type="Proteomes" id="UP000291084">
    <property type="component" value="Chromosome 4"/>
</dbReference>
<evidence type="ECO:0000313" key="3">
    <source>
        <dbReference type="EMBL" id="BAT85739.1"/>
    </source>
</evidence>
<organism evidence="3 4">
    <name type="scientific">Vigna angularis var. angularis</name>
    <dbReference type="NCBI Taxonomy" id="157739"/>
    <lineage>
        <taxon>Eukaryota</taxon>
        <taxon>Viridiplantae</taxon>
        <taxon>Streptophyta</taxon>
        <taxon>Embryophyta</taxon>
        <taxon>Tracheophyta</taxon>
        <taxon>Spermatophyta</taxon>
        <taxon>Magnoliopsida</taxon>
        <taxon>eudicotyledons</taxon>
        <taxon>Gunneridae</taxon>
        <taxon>Pentapetalae</taxon>
        <taxon>rosids</taxon>
        <taxon>fabids</taxon>
        <taxon>Fabales</taxon>
        <taxon>Fabaceae</taxon>
        <taxon>Papilionoideae</taxon>
        <taxon>50 kb inversion clade</taxon>
        <taxon>NPAAA clade</taxon>
        <taxon>indigoferoid/millettioid clade</taxon>
        <taxon>Phaseoleae</taxon>
        <taxon>Vigna</taxon>
    </lineage>
</organism>
<feature type="region of interest" description="Disordered" evidence="1">
    <location>
        <begin position="1"/>
        <end position="158"/>
    </location>
</feature>
<keyword evidence="4" id="KW-1185">Reference proteome</keyword>
<gene>
    <name evidence="3" type="primary">Vigan.04G331700</name>
    <name evidence="3" type="ORF">VIGAN_04331700</name>
</gene>
<keyword evidence="2" id="KW-0472">Membrane</keyword>
<protein>
    <submittedName>
        <fullName evidence="3">Uncharacterized protein</fullName>
    </submittedName>
</protein>
<evidence type="ECO:0000313" key="4">
    <source>
        <dbReference type="Proteomes" id="UP000291084"/>
    </source>
</evidence>
<dbReference type="EMBL" id="AP015037">
    <property type="protein sequence ID" value="BAT85739.1"/>
    <property type="molecule type" value="Genomic_DNA"/>
</dbReference>
<feature type="compositionally biased region" description="Low complexity" evidence="1">
    <location>
        <begin position="116"/>
        <end position="135"/>
    </location>
</feature>
<accession>A0A0S3RYR7</accession>
<keyword evidence="2" id="KW-0812">Transmembrane</keyword>
<name>A0A0S3RYR7_PHAAN</name>
<dbReference type="AlphaFoldDB" id="A0A0S3RYR7"/>